<name>A0A1I6HG88_9FLAO</name>
<proteinExistence type="predicted"/>
<feature type="chain" id="PRO_5011705460" evidence="1">
    <location>
        <begin position="22"/>
        <end position="361"/>
    </location>
</feature>
<accession>A0A1I6HG88</accession>
<evidence type="ECO:0000256" key="1">
    <source>
        <dbReference type="SAM" id="SignalP"/>
    </source>
</evidence>
<gene>
    <name evidence="2" type="ORF">SAMN04490243_2690</name>
</gene>
<reference evidence="2 3" key="1">
    <citation type="submission" date="2016-10" db="EMBL/GenBank/DDBJ databases">
        <authorList>
            <person name="de Groot N.N."/>
        </authorList>
    </citation>
    <scope>NUCLEOTIDE SEQUENCE [LARGE SCALE GENOMIC DNA]</scope>
    <source>
        <strain evidence="2 3">DSM 21019</strain>
    </source>
</reference>
<dbReference type="OrthoDB" id="1013900at2"/>
<feature type="signal peptide" evidence="1">
    <location>
        <begin position="1"/>
        <end position="21"/>
    </location>
</feature>
<sequence>MKTLKLYYLFALLGLVFVSCESDDDEEPMMETIVPVAGTLSGGPFEFTVDGTPDMVSGINLDGSQAAGTNRTFVITDDTGGILGLPPDMAALEGVDFDGAGVGLCLIWYLRYEDGLTGLEMGGNANTLQGSFDLSNSIEVLRLPSGGEISGGPFEFSVDGMDDFVSGIMLDATTLSGSEQSFVVTDDERNILGLPPTIEALEGVNFDGAGTGVCFIYHISYESDLMGLEGGNNLDDLQGFFGLSNRIEVTRLPNAGTISGGPFTFMVDGTPDMVSGISLDATTLSGSQQTYVITDENRNILGLPPTIEALEGVDFDGAGTGVCFIYHMSYEMGVTGLEAGTNLDDLEGLFGLSNRITVTRN</sequence>
<dbReference type="AlphaFoldDB" id="A0A1I6HG88"/>
<protein>
    <submittedName>
        <fullName evidence="2">Uncharacterized protein</fullName>
    </submittedName>
</protein>
<evidence type="ECO:0000313" key="3">
    <source>
        <dbReference type="Proteomes" id="UP000199534"/>
    </source>
</evidence>
<keyword evidence="3" id="KW-1185">Reference proteome</keyword>
<dbReference type="STRING" id="400055.SAMN04490243_2690"/>
<dbReference type="RefSeq" id="WP_092983098.1">
    <property type="nucleotide sequence ID" value="NZ_FOYQ01000002.1"/>
</dbReference>
<dbReference type="Proteomes" id="UP000199534">
    <property type="component" value="Unassembled WGS sequence"/>
</dbReference>
<dbReference type="PROSITE" id="PS51257">
    <property type="entry name" value="PROKAR_LIPOPROTEIN"/>
    <property type="match status" value="1"/>
</dbReference>
<keyword evidence="1" id="KW-0732">Signal</keyword>
<organism evidence="2 3">
    <name type="scientific">Robiginitalea myxolifaciens</name>
    <dbReference type="NCBI Taxonomy" id="400055"/>
    <lineage>
        <taxon>Bacteria</taxon>
        <taxon>Pseudomonadati</taxon>
        <taxon>Bacteroidota</taxon>
        <taxon>Flavobacteriia</taxon>
        <taxon>Flavobacteriales</taxon>
        <taxon>Flavobacteriaceae</taxon>
        <taxon>Robiginitalea</taxon>
    </lineage>
</organism>
<evidence type="ECO:0000313" key="2">
    <source>
        <dbReference type="EMBL" id="SFR53267.1"/>
    </source>
</evidence>
<dbReference type="EMBL" id="FOYQ01000002">
    <property type="protein sequence ID" value="SFR53267.1"/>
    <property type="molecule type" value="Genomic_DNA"/>
</dbReference>